<dbReference type="RefSeq" id="WP_256600210.1">
    <property type="nucleotide sequence ID" value="NZ_JANIBJ010000001.1"/>
</dbReference>
<dbReference type="EMBL" id="JANIBJ010000001">
    <property type="protein sequence ID" value="MCQ8102601.1"/>
    <property type="molecule type" value="Genomic_DNA"/>
</dbReference>
<organism evidence="6 7">
    <name type="scientific">Methylomonas subterranea</name>
    <dbReference type="NCBI Taxonomy" id="2952225"/>
    <lineage>
        <taxon>Bacteria</taxon>
        <taxon>Pseudomonadati</taxon>
        <taxon>Pseudomonadota</taxon>
        <taxon>Gammaproteobacteria</taxon>
        <taxon>Methylococcales</taxon>
        <taxon>Methylococcaceae</taxon>
        <taxon>Methylomonas</taxon>
    </lineage>
</organism>
<evidence type="ECO:0000256" key="5">
    <source>
        <dbReference type="SAM" id="MobiDB-lite"/>
    </source>
</evidence>
<dbReference type="PROSITE" id="PS51257">
    <property type="entry name" value="PROKAR_LIPOPROTEIN"/>
    <property type="match status" value="1"/>
</dbReference>
<gene>
    <name evidence="6" type="ORF">NP590_00680</name>
</gene>
<evidence type="ECO:0000256" key="2">
    <source>
        <dbReference type="ARBA" id="ARBA00022448"/>
    </source>
</evidence>
<sequence length="286" mass="31470">MQKTLHLGTRNVLWMAILITLVGCAEQPTLKNPSSDWASQESTMQAGPEPTDAKGILLRMANYLAKTPAFAVNLSDSYDTVQPSGAKIEFAATRKVVVSRPNGLRVEREESDGEKQIVLYDGKDITVFSPSNNVYAQTAKPGGIDEAVKYFLKDLNMRLPLAVLLVSQLPAELERRTESLDYVEKTAIYGQTAHHLAARTETVDYQVWIAEGPKPLPLRVVLTYKLAEGQPQFRAQFSDWNLAPQIDNAQFAFTPAEGAKKIAFLAQLPSILPGASEYPAHAGEKQ</sequence>
<dbReference type="SUPFAM" id="SSF89392">
    <property type="entry name" value="Prokaryotic lipoproteins and lipoprotein localization factors"/>
    <property type="match status" value="1"/>
</dbReference>
<feature type="region of interest" description="Disordered" evidence="5">
    <location>
        <begin position="30"/>
        <end position="49"/>
    </location>
</feature>
<dbReference type="Gene3D" id="2.50.20.10">
    <property type="entry name" value="Lipoprotein localisation LolA/LolB/LppX"/>
    <property type="match status" value="1"/>
</dbReference>
<evidence type="ECO:0000256" key="1">
    <source>
        <dbReference type="ARBA" id="ARBA00011245"/>
    </source>
</evidence>
<keyword evidence="3" id="KW-0732">Signal</keyword>
<dbReference type="InterPro" id="IPR019207">
    <property type="entry name" value="DUF2092"/>
</dbReference>
<evidence type="ECO:0000313" key="7">
    <source>
        <dbReference type="Proteomes" id="UP001524499"/>
    </source>
</evidence>
<dbReference type="Proteomes" id="UP001524499">
    <property type="component" value="Unassembled WGS sequence"/>
</dbReference>
<keyword evidence="4" id="KW-0653">Protein transport</keyword>
<accession>A0ABT1TBH6</accession>
<evidence type="ECO:0000256" key="4">
    <source>
        <dbReference type="ARBA" id="ARBA00022927"/>
    </source>
</evidence>
<evidence type="ECO:0000313" key="6">
    <source>
        <dbReference type="EMBL" id="MCQ8102601.1"/>
    </source>
</evidence>
<evidence type="ECO:0000256" key="3">
    <source>
        <dbReference type="ARBA" id="ARBA00022729"/>
    </source>
</evidence>
<keyword evidence="7" id="KW-1185">Reference proteome</keyword>
<proteinExistence type="predicted"/>
<comment type="caution">
    <text evidence="6">The sequence shown here is derived from an EMBL/GenBank/DDBJ whole genome shotgun (WGS) entry which is preliminary data.</text>
</comment>
<feature type="compositionally biased region" description="Polar residues" evidence="5">
    <location>
        <begin position="30"/>
        <end position="45"/>
    </location>
</feature>
<keyword evidence="2" id="KW-0813">Transport</keyword>
<name>A0ABT1TBH6_9GAMM</name>
<protein>
    <submittedName>
        <fullName evidence="6">DUF2092 domain-containing protein</fullName>
    </submittedName>
</protein>
<dbReference type="InterPro" id="IPR029046">
    <property type="entry name" value="LolA/LolB/LppX"/>
</dbReference>
<comment type="subunit">
    <text evidence="1">Monomer.</text>
</comment>
<dbReference type="Pfam" id="PF09865">
    <property type="entry name" value="DUF2092"/>
    <property type="match status" value="1"/>
</dbReference>
<reference evidence="6 7" key="1">
    <citation type="submission" date="2022-07" db="EMBL/GenBank/DDBJ databases">
        <title>Methylomonas rivi sp. nov., Methylomonas rosea sp. nov., Methylomonas aureus sp. nov. and Methylomonas subterranea sp. nov., four novel methanotrophs isolated from a freshwater creek and the deep terrestrial subsurface.</title>
        <authorList>
            <person name="Abin C."/>
            <person name="Sankaranarayanan K."/>
            <person name="Garner C."/>
            <person name="Sindelar R."/>
            <person name="Kotary K."/>
            <person name="Garner R."/>
            <person name="Barclay S."/>
            <person name="Lawson P."/>
            <person name="Krumholz L."/>
        </authorList>
    </citation>
    <scope>NUCLEOTIDE SEQUENCE [LARGE SCALE GENOMIC DNA]</scope>
    <source>
        <strain evidence="6 7">SURF-2</strain>
    </source>
</reference>